<evidence type="ECO:0000259" key="4">
    <source>
        <dbReference type="Pfam" id="PF00636"/>
    </source>
</evidence>
<proteinExistence type="inferred from homology"/>
<keyword evidence="6" id="KW-1185">Reference proteome</keyword>
<feature type="domain" description="RNase III" evidence="4">
    <location>
        <begin position="100"/>
        <end position="201"/>
    </location>
</feature>
<dbReference type="EMBL" id="JAVXUO010001298">
    <property type="protein sequence ID" value="KAK2983815.1"/>
    <property type="molecule type" value="Genomic_DNA"/>
</dbReference>
<dbReference type="InterPro" id="IPR000999">
    <property type="entry name" value="RNase_III_dom"/>
</dbReference>
<dbReference type="Proteomes" id="UP001187471">
    <property type="component" value="Unassembled WGS sequence"/>
</dbReference>
<dbReference type="Gene3D" id="1.10.1520.10">
    <property type="entry name" value="Ribonuclease III domain"/>
    <property type="match status" value="1"/>
</dbReference>
<keyword evidence="1" id="KW-0540">Nuclease</keyword>
<dbReference type="AlphaFoldDB" id="A0AA88S7T8"/>
<dbReference type="PANTHER" id="PTHR34276">
    <property type="entry name" value="MINI-RIBONUCLEASE 3"/>
    <property type="match status" value="1"/>
</dbReference>
<dbReference type="PANTHER" id="PTHR34276:SF1">
    <property type="entry name" value="MINI-RIBONUCLEASE 3"/>
    <property type="match status" value="1"/>
</dbReference>
<reference evidence="5" key="1">
    <citation type="submission" date="2022-12" db="EMBL/GenBank/DDBJ databases">
        <title>Draft genome assemblies for two species of Escallonia (Escalloniales).</title>
        <authorList>
            <person name="Chanderbali A."/>
            <person name="Dervinis C."/>
            <person name="Anghel I."/>
            <person name="Soltis D."/>
            <person name="Soltis P."/>
            <person name="Zapata F."/>
        </authorList>
    </citation>
    <scope>NUCLEOTIDE SEQUENCE</scope>
    <source>
        <strain evidence="5">UCBG92.1500</strain>
        <tissue evidence="5">Leaf</tissue>
    </source>
</reference>
<sequence>MAVALPMFSLKLKASYDTLQRLPYTPHRTTPKNPTTTTTRPAVTVTTSTTRTNVSIPDLLSRDIQKPKQVKLDETYMGLDTWLPSAPKVEKPRSTYNAASLAYIGDCIYELYARRHFLFPPLNIEEFNDRVMAVVRCEAQDAMLQKLINDKFLSSEERDVLRWGKNIGSAKTRTKKRAGVAVYNRASSLETLVGYLYLTNGKRLEEIMLKLGFSAGASSQLLLEKSNGEITTLLPEFLLYSFCYCIFGSDLSAFVGVMCKIVFVLMLLHVDYDYFLILPYQLSQSYTSVEI</sequence>
<comment type="caution">
    <text evidence="5">The sequence shown here is derived from an EMBL/GenBank/DDBJ whole genome shotgun (WGS) entry which is preliminary data.</text>
</comment>
<dbReference type="InterPro" id="IPR036389">
    <property type="entry name" value="RNase_III_sf"/>
</dbReference>
<accession>A0AA88S7T8</accession>
<name>A0AA88S7T8_9ASTE</name>
<dbReference type="GO" id="GO:0006396">
    <property type="term" value="P:RNA processing"/>
    <property type="evidence" value="ECO:0007669"/>
    <property type="project" value="InterPro"/>
</dbReference>
<evidence type="ECO:0000313" key="5">
    <source>
        <dbReference type="EMBL" id="KAK2983815.1"/>
    </source>
</evidence>
<evidence type="ECO:0000256" key="3">
    <source>
        <dbReference type="ARBA" id="ARBA00022801"/>
    </source>
</evidence>
<evidence type="ECO:0000256" key="2">
    <source>
        <dbReference type="ARBA" id="ARBA00022759"/>
    </source>
</evidence>
<dbReference type="CDD" id="cd00593">
    <property type="entry name" value="RIBOc"/>
    <property type="match status" value="1"/>
</dbReference>
<protein>
    <recommendedName>
        <fullName evidence="4">RNase III domain-containing protein</fullName>
    </recommendedName>
</protein>
<dbReference type="SUPFAM" id="SSF69065">
    <property type="entry name" value="RNase III domain-like"/>
    <property type="match status" value="1"/>
</dbReference>
<keyword evidence="2" id="KW-0255">Endonuclease</keyword>
<organism evidence="5 6">
    <name type="scientific">Escallonia rubra</name>
    <dbReference type="NCBI Taxonomy" id="112253"/>
    <lineage>
        <taxon>Eukaryota</taxon>
        <taxon>Viridiplantae</taxon>
        <taxon>Streptophyta</taxon>
        <taxon>Embryophyta</taxon>
        <taxon>Tracheophyta</taxon>
        <taxon>Spermatophyta</taxon>
        <taxon>Magnoliopsida</taxon>
        <taxon>eudicotyledons</taxon>
        <taxon>Gunneridae</taxon>
        <taxon>Pentapetalae</taxon>
        <taxon>asterids</taxon>
        <taxon>campanulids</taxon>
        <taxon>Escalloniales</taxon>
        <taxon>Escalloniaceae</taxon>
        <taxon>Escallonia</taxon>
    </lineage>
</organism>
<dbReference type="HAMAP" id="MF_01468">
    <property type="entry name" value="RNase_Mini_III"/>
    <property type="match status" value="1"/>
</dbReference>
<evidence type="ECO:0000313" key="6">
    <source>
        <dbReference type="Proteomes" id="UP001187471"/>
    </source>
</evidence>
<evidence type="ECO:0000256" key="1">
    <source>
        <dbReference type="ARBA" id="ARBA00022722"/>
    </source>
</evidence>
<keyword evidence="3" id="KW-0378">Hydrolase</keyword>
<dbReference type="GO" id="GO:0004525">
    <property type="term" value="F:ribonuclease III activity"/>
    <property type="evidence" value="ECO:0007669"/>
    <property type="project" value="InterPro"/>
</dbReference>
<gene>
    <name evidence="5" type="ORF">RJ640_008491</name>
</gene>
<dbReference type="Pfam" id="PF00636">
    <property type="entry name" value="Ribonuclease_3"/>
    <property type="match status" value="1"/>
</dbReference>
<dbReference type="InterPro" id="IPR008226">
    <property type="entry name" value="Mini3_fam"/>
</dbReference>